<dbReference type="Pfam" id="PF01636">
    <property type="entry name" value="APH"/>
    <property type="match status" value="1"/>
</dbReference>
<sequence length="931" mass="99324">MADQAQYRRIALPRPEISLETAAALLSDRFGRTGQLIELPGAQDRDFLVETDQDRFLLKISAADASEQEAMAQLATLRHLSESLPDLTLPQPVPATDGSALALHESEDGQYRIRLLRIADADTLAGSGALNAEDLRAAGAFAARISLALRDFTHPGLERELQWDLRRAGPVALELLAAVPDNTKRDKIAKAMITAVRHLRPLATDLRTQAIHQHLSDEAITASRDDKGLWRPDGILDFDDVAYGWLVGDLAILAASLLAHGGGDAFAILPAIEAFHAQLPLTDGELKALWPLIVARAGVLVASGEKQLALEPGNAPLRAQVGRHWQIFDAATSVPFSLMEHAILGRMGRVPAIRDLAAGRLLPDIEAGAYGLTDLSVSSPALVGDGFADPEIDWKLLAREAARTGVATTRYGEYRLSYTRLHSAREPTNCALHVDVCLPAATRAVAPFAGTIRHNEDRFILASDTLSLHVFGLDCPLEDGTVLEQGDDLGQVAGEEGTVGGLRLQLCRDHDLVPPLFARRSQAAAWQVLCPSPAALLDCPLDAAPLPAGGTPQFERGFGEYLFDLDGRAYLDMAGDANLVGHGDLRMAEAAYRQWAMINTGPAIQPQIIADYKASLEARAPRGLDHVFLVGSSSEATDLALRLARAHTGAEAVISASATSDSRVTTVAIPNSYRGPYRGEPSTADYVDAVQTELMRLQADDEPVAAFHCEATCSNAAGLALPPGYLAEVYDMIRSQGGVCIADEAMTGLGRLGHHAWGFEQQGVTPDIIVIGENLAGGQPLGAVVTTHAIAESLAKHEETVSSPSGLPVSCAVAMAVLDGLAQDGLQENARDVGDHLRSRLEALLHRFGPGSTVHGMGLHLGLELTRDEDTLEPAGEAAAMLCRRLLALGVIIRPTGDHLNILRITPPLCLTRESADFFIDMLESAASQAA</sequence>
<dbReference type="InterPro" id="IPR015422">
    <property type="entry name" value="PyrdxlP-dep_Trfase_small"/>
</dbReference>
<evidence type="ECO:0000256" key="1">
    <source>
        <dbReference type="ARBA" id="ARBA00008954"/>
    </source>
</evidence>
<dbReference type="InterPro" id="IPR011009">
    <property type="entry name" value="Kinase-like_dom_sf"/>
</dbReference>
<dbReference type="Gene3D" id="3.40.640.10">
    <property type="entry name" value="Type I PLP-dependent aspartate aminotransferase-like (Major domain)"/>
    <property type="match status" value="2"/>
</dbReference>
<evidence type="ECO:0000313" key="4">
    <source>
        <dbReference type="EMBL" id="MBP1852027.1"/>
    </source>
</evidence>
<organism evidence="4 5">
    <name type="scientific">Rhizobium halophytocola</name>
    <dbReference type="NCBI Taxonomy" id="735519"/>
    <lineage>
        <taxon>Bacteria</taxon>
        <taxon>Pseudomonadati</taxon>
        <taxon>Pseudomonadota</taxon>
        <taxon>Alphaproteobacteria</taxon>
        <taxon>Hyphomicrobiales</taxon>
        <taxon>Rhizobiaceae</taxon>
        <taxon>Rhizobium/Agrobacterium group</taxon>
        <taxon>Rhizobium</taxon>
    </lineage>
</organism>
<reference evidence="4 5" key="1">
    <citation type="submission" date="2021-03" db="EMBL/GenBank/DDBJ databases">
        <title>Genomic Encyclopedia of Type Strains, Phase IV (KMG-IV): sequencing the most valuable type-strain genomes for metagenomic binning, comparative biology and taxonomic classification.</title>
        <authorList>
            <person name="Goeker M."/>
        </authorList>
    </citation>
    <scope>NUCLEOTIDE SEQUENCE [LARGE SCALE GENOMIC DNA]</scope>
    <source>
        <strain evidence="4 5">DSM 21600</strain>
    </source>
</reference>
<feature type="domain" description="Aminoglycoside phosphotransferase" evidence="3">
    <location>
        <begin position="41"/>
        <end position="267"/>
    </location>
</feature>
<dbReference type="Proteomes" id="UP000759443">
    <property type="component" value="Unassembled WGS sequence"/>
</dbReference>
<dbReference type="InterPro" id="IPR002575">
    <property type="entry name" value="Aminoglycoside_PTrfase"/>
</dbReference>
<dbReference type="InterPro" id="IPR015424">
    <property type="entry name" value="PyrdxlP-dep_Trfase"/>
</dbReference>
<comment type="caution">
    <text evidence="4">The sequence shown here is derived from an EMBL/GenBank/DDBJ whole genome shotgun (WGS) entry which is preliminary data.</text>
</comment>
<name>A0ABS4E253_9HYPH</name>
<dbReference type="CDD" id="cd00610">
    <property type="entry name" value="OAT_like"/>
    <property type="match status" value="1"/>
</dbReference>
<keyword evidence="5" id="KW-1185">Reference proteome</keyword>
<dbReference type="Pfam" id="PF00202">
    <property type="entry name" value="Aminotran_3"/>
    <property type="match status" value="1"/>
</dbReference>
<dbReference type="Gene3D" id="3.90.1150.10">
    <property type="entry name" value="Aspartate Aminotransferase, domain 1"/>
    <property type="match status" value="2"/>
</dbReference>
<evidence type="ECO:0000256" key="2">
    <source>
        <dbReference type="ARBA" id="ARBA00022898"/>
    </source>
</evidence>
<dbReference type="InterPro" id="IPR015421">
    <property type="entry name" value="PyrdxlP-dep_Trfase_major"/>
</dbReference>
<dbReference type="EMBL" id="JAGGJU010000009">
    <property type="protein sequence ID" value="MBP1852027.1"/>
    <property type="molecule type" value="Genomic_DNA"/>
</dbReference>
<keyword evidence="2" id="KW-0663">Pyridoxal phosphate</keyword>
<dbReference type="PANTHER" id="PTHR45688:SF13">
    <property type="entry name" value="ALANINE--GLYOXYLATE AMINOTRANSFERASE 2-LIKE"/>
    <property type="match status" value="1"/>
</dbReference>
<accession>A0ABS4E253</accession>
<dbReference type="InterPro" id="IPR005814">
    <property type="entry name" value="Aminotrans_3"/>
</dbReference>
<dbReference type="SUPFAM" id="SSF53383">
    <property type="entry name" value="PLP-dependent transferases"/>
    <property type="match status" value="1"/>
</dbReference>
<evidence type="ECO:0000259" key="3">
    <source>
        <dbReference type="Pfam" id="PF01636"/>
    </source>
</evidence>
<evidence type="ECO:0000313" key="5">
    <source>
        <dbReference type="Proteomes" id="UP000759443"/>
    </source>
</evidence>
<dbReference type="Gene3D" id="3.90.1200.10">
    <property type="match status" value="1"/>
</dbReference>
<comment type="similarity">
    <text evidence="1">Belongs to the class-III pyridoxal-phosphate-dependent aminotransferase family.</text>
</comment>
<gene>
    <name evidence="4" type="ORF">J2Z17_003479</name>
</gene>
<proteinExistence type="inferred from homology"/>
<dbReference type="PANTHER" id="PTHR45688">
    <property type="match status" value="1"/>
</dbReference>
<dbReference type="RefSeq" id="WP_209946855.1">
    <property type="nucleotide sequence ID" value="NZ_JAGGJU010000009.1"/>
</dbReference>
<protein>
    <submittedName>
        <fullName evidence="4">4-aminobutyrate aminotransferase-like enzyme/Ser/Thr protein kinase RdoA (MazF antagonist)</fullName>
    </submittedName>
</protein>
<dbReference type="SUPFAM" id="SSF56112">
    <property type="entry name" value="Protein kinase-like (PK-like)"/>
    <property type="match status" value="1"/>
</dbReference>